<evidence type="ECO:0000313" key="4">
    <source>
        <dbReference type="EMBL" id="KAK5047336.1"/>
    </source>
</evidence>
<gene>
    <name evidence="4" type="ORF">LTR84_006858</name>
</gene>
<organism evidence="4 5">
    <name type="scientific">Exophiala bonariae</name>
    <dbReference type="NCBI Taxonomy" id="1690606"/>
    <lineage>
        <taxon>Eukaryota</taxon>
        <taxon>Fungi</taxon>
        <taxon>Dikarya</taxon>
        <taxon>Ascomycota</taxon>
        <taxon>Pezizomycotina</taxon>
        <taxon>Eurotiomycetes</taxon>
        <taxon>Chaetothyriomycetidae</taxon>
        <taxon>Chaetothyriales</taxon>
        <taxon>Herpotrichiellaceae</taxon>
        <taxon>Exophiala</taxon>
    </lineage>
</organism>
<dbReference type="GeneID" id="89975027"/>
<comment type="caution">
    <text evidence="4">The sequence shown here is derived from an EMBL/GenBank/DDBJ whole genome shotgun (WGS) entry which is preliminary data.</text>
</comment>
<feature type="chain" id="PRO_5043418059" description="Mid2 domain-containing protein" evidence="3">
    <location>
        <begin position="17"/>
        <end position="292"/>
    </location>
</feature>
<evidence type="ECO:0000256" key="3">
    <source>
        <dbReference type="SAM" id="SignalP"/>
    </source>
</evidence>
<keyword evidence="3" id="KW-0732">Signal</keyword>
<feature type="signal peptide" evidence="3">
    <location>
        <begin position="1"/>
        <end position="16"/>
    </location>
</feature>
<dbReference type="EMBL" id="JAVRRD010000026">
    <property type="protein sequence ID" value="KAK5047336.1"/>
    <property type="molecule type" value="Genomic_DNA"/>
</dbReference>
<keyword evidence="2" id="KW-1133">Transmembrane helix</keyword>
<dbReference type="AlphaFoldDB" id="A0AAV9N061"/>
<sequence length="292" mass="32354">MHKLFPFLALLSICASDNSYFTVPETWNYDTEEFSNYVYQIGIDTVFEWYTDLDYAAICITCDNGNHFDEITGTEQGAWSYRWAAELPLMSVELDSGDVQCVLAIADYQTYKIFNYSQPFLLRSAEGFESIPSVVTSYILSTATMVSFTARPTATYSDGVSYSSDSPQYDPADGSEKVSSNNTLIGVAAGLGGLWGLTLLSLAGFCFYWTRKQRRREGQRQPEQEVVPYNPIMVPYHAHTTEPAPPFTSEMVTTRAPQDPKAPVTGRETLTALPSMGCRSTTHSSVVSELAG</sequence>
<dbReference type="Proteomes" id="UP001358417">
    <property type="component" value="Unassembled WGS sequence"/>
</dbReference>
<feature type="transmembrane region" description="Helical" evidence="2">
    <location>
        <begin position="184"/>
        <end position="210"/>
    </location>
</feature>
<proteinExistence type="predicted"/>
<feature type="region of interest" description="Disordered" evidence="1">
    <location>
        <begin position="156"/>
        <end position="177"/>
    </location>
</feature>
<name>A0AAV9N061_9EURO</name>
<dbReference type="RefSeq" id="XP_064702898.1">
    <property type="nucleotide sequence ID" value="XM_064850416.1"/>
</dbReference>
<reference evidence="4 5" key="1">
    <citation type="submission" date="2023-08" db="EMBL/GenBank/DDBJ databases">
        <title>Black Yeasts Isolated from many extreme environments.</title>
        <authorList>
            <person name="Coleine C."/>
            <person name="Stajich J.E."/>
            <person name="Selbmann L."/>
        </authorList>
    </citation>
    <scope>NUCLEOTIDE SEQUENCE [LARGE SCALE GENOMIC DNA]</scope>
    <source>
        <strain evidence="4 5">CCFEE 5792</strain>
    </source>
</reference>
<keyword evidence="2" id="KW-0812">Transmembrane</keyword>
<protein>
    <recommendedName>
        <fullName evidence="6">Mid2 domain-containing protein</fullName>
    </recommendedName>
</protein>
<evidence type="ECO:0000256" key="1">
    <source>
        <dbReference type="SAM" id="MobiDB-lite"/>
    </source>
</evidence>
<evidence type="ECO:0000313" key="5">
    <source>
        <dbReference type="Proteomes" id="UP001358417"/>
    </source>
</evidence>
<keyword evidence="2" id="KW-0472">Membrane</keyword>
<keyword evidence="5" id="KW-1185">Reference proteome</keyword>
<accession>A0AAV9N061</accession>
<evidence type="ECO:0008006" key="6">
    <source>
        <dbReference type="Google" id="ProtNLM"/>
    </source>
</evidence>
<evidence type="ECO:0000256" key="2">
    <source>
        <dbReference type="SAM" id="Phobius"/>
    </source>
</evidence>
<feature type="compositionally biased region" description="Polar residues" evidence="1">
    <location>
        <begin position="156"/>
        <end position="167"/>
    </location>
</feature>